<evidence type="ECO:0000256" key="2">
    <source>
        <dbReference type="SAM" id="SignalP"/>
    </source>
</evidence>
<dbReference type="EMBL" id="OX395133">
    <property type="protein sequence ID" value="CAI5783066.1"/>
    <property type="molecule type" value="Genomic_DNA"/>
</dbReference>
<accession>A0AA35KRN2</accession>
<keyword evidence="4" id="KW-1185">Reference proteome</keyword>
<evidence type="ECO:0000313" key="3">
    <source>
        <dbReference type="EMBL" id="CAI5783066.1"/>
    </source>
</evidence>
<dbReference type="AlphaFoldDB" id="A0AA35KRN2"/>
<gene>
    <name evidence="3" type="ORF">PODLI_1B030836</name>
</gene>
<sequence>MMNPKVMYSRWVLLLLLFAHQQGRAKPVTNVQTLSKWLEEDLEQPAGSEETEQDQDETLLTGALEQQDAVSGKEQKGPFERMLRGQAGPDRGSEWAGVLKGSPAAGPFAGRTHRLPERQPTPSFIAKASPPSSKNLHTSCLCPPP</sequence>
<evidence type="ECO:0000256" key="1">
    <source>
        <dbReference type="SAM" id="MobiDB-lite"/>
    </source>
</evidence>
<protein>
    <submittedName>
        <fullName evidence="3">Uncharacterized protein</fullName>
    </submittedName>
</protein>
<reference evidence="3" key="1">
    <citation type="submission" date="2022-12" db="EMBL/GenBank/DDBJ databases">
        <authorList>
            <person name="Alioto T."/>
            <person name="Alioto T."/>
            <person name="Gomez Garrido J."/>
        </authorList>
    </citation>
    <scope>NUCLEOTIDE SEQUENCE</scope>
</reference>
<feature type="chain" id="PRO_5041449072" evidence="2">
    <location>
        <begin position="26"/>
        <end position="145"/>
    </location>
</feature>
<feature type="region of interest" description="Disordered" evidence="1">
    <location>
        <begin position="39"/>
        <end position="145"/>
    </location>
</feature>
<name>A0AA35KRN2_9SAUR</name>
<evidence type="ECO:0000313" key="4">
    <source>
        <dbReference type="Proteomes" id="UP001178461"/>
    </source>
</evidence>
<keyword evidence="2" id="KW-0732">Signal</keyword>
<feature type="signal peptide" evidence="2">
    <location>
        <begin position="1"/>
        <end position="25"/>
    </location>
</feature>
<proteinExistence type="predicted"/>
<feature type="compositionally biased region" description="Basic and acidic residues" evidence="1">
    <location>
        <begin position="71"/>
        <end position="83"/>
    </location>
</feature>
<organism evidence="3 4">
    <name type="scientific">Podarcis lilfordi</name>
    <name type="common">Lilford's wall lizard</name>
    <dbReference type="NCBI Taxonomy" id="74358"/>
    <lineage>
        <taxon>Eukaryota</taxon>
        <taxon>Metazoa</taxon>
        <taxon>Chordata</taxon>
        <taxon>Craniata</taxon>
        <taxon>Vertebrata</taxon>
        <taxon>Euteleostomi</taxon>
        <taxon>Lepidosauria</taxon>
        <taxon>Squamata</taxon>
        <taxon>Bifurcata</taxon>
        <taxon>Unidentata</taxon>
        <taxon>Episquamata</taxon>
        <taxon>Laterata</taxon>
        <taxon>Lacertibaenia</taxon>
        <taxon>Lacertidae</taxon>
        <taxon>Podarcis</taxon>
    </lineage>
</organism>
<dbReference type="Proteomes" id="UP001178461">
    <property type="component" value="Chromosome 8"/>
</dbReference>